<evidence type="ECO:0000256" key="5">
    <source>
        <dbReference type="ARBA" id="ARBA00023288"/>
    </source>
</evidence>
<dbReference type="Gene3D" id="3.40.190.10">
    <property type="entry name" value="Periplasmic binding protein-like II"/>
    <property type="match status" value="2"/>
</dbReference>
<feature type="lipid moiety-binding region" description="S-diacylglycerol cysteine" evidence="7">
    <location>
        <position position="20"/>
    </location>
</feature>
<gene>
    <name evidence="9" type="ORF">D7Z54_05965</name>
</gene>
<sequence>MKNVWQLFTVFALVLLLAACGTGENEEQESGDGEDQASEENTTLTVGASNVPHAEILEFASDQLAEEGINLEIETFNDYVLPNKALAQEELDANYFQHVPYFENQLEENENFDFINMGGIHIEPIGLYSQEYDSLEDLPENAEIIMGSSVTDHGRILLMLQKEGLITLPDDAGVDATIEDIEENPNNFEFRADIEPATLSQAYKNGEGDAVLINSNYALDADLDPAEDAIAFENTDENPYVNIIAARSEDEDNEDIQTLVEVLQSDEVTEFINDEYGGAVVPANE</sequence>
<evidence type="ECO:0000313" key="10">
    <source>
        <dbReference type="Proteomes" id="UP000275076"/>
    </source>
</evidence>
<comment type="caution">
    <text evidence="9">The sequence shown here is derived from an EMBL/GenBank/DDBJ whole genome shotgun (WGS) entry which is preliminary data.</text>
</comment>
<dbReference type="InterPro" id="IPR004872">
    <property type="entry name" value="Lipoprotein_NlpA"/>
</dbReference>
<evidence type="ECO:0000256" key="1">
    <source>
        <dbReference type="ARBA" id="ARBA00004635"/>
    </source>
</evidence>
<accession>A0A3R9Q5L0</accession>
<dbReference type="OrthoDB" id="9812878at2"/>
<evidence type="ECO:0000256" key="3">
    <source>
        <dbReference type="ARBA" id="ARBA00023136"/>
    </source>
</evidence>
<dbReference type="GO" id="GO:0016020">
    <property type="term" value="C:membrane"/>
    <property type="evidence" value="ECO:0007669"/>
    <property type="project" value="UniProtKB-SubCell"/>
</dbReference>
<keyword evidence="5 6" id="KW-0449">Lipoprotein</keyword>
<keyword evidence="4" id="KW-0564">Palmitate</keyword>
<dbReference type="PIRSF" id="PIRSF002854">
    <property type="entry name" value="MetQ"/>
    <property type="match status" value="1"/>
</dbReference>
<proteinExistence type="inferred from homology"/>
<comment type="similarity">
    <text evidence="6">Belongs to the nlpA lipoprotein family.</text>
</comment>
<dbReference type="RefSeq" id="WP_125554939.1">
    <property type="nucleotide sequence ID" value="NZ_RBVX01000004.1"/>
</dbReference>
<dbReference type="Proteomes" id="UP000275076">
    <property type="component" value="Unassembled WGS sequence"/>
</dbReference>
<dbReference type="Pfam" id="PF03180">
    <property type="entry name" value="Lipoprotein_9"/>
    <property type="match status" value="1"/>
</dbReference>
<comment type="subcellular location">
    <subcellularLocation>
        <location evidence="1">Membrane</location>
        <topology evidence="1">Lipid-anchor</topology>
    </subcellularLocation>
</comment>
<evidence type="ECO:0000256" key="6">
    <source>
        <dbReference type="PIRNR" id="PIRNR002854"/>
    </source>
</evidence>
<feature type="chain" id="PRO_5039012592" description="Lipoprotein" evidence="8">
    <location>
        <begin position="22"/>
        <end position="285"/>
    </location>
</feature>
<evidence type="ECO:0000256" key="7">
    <source>
        <dbReference type="PIRSR" id="PIRSR002854-1"/>
    </source>
</evidence>
<evidence type="ECO:0000313" key="9">
    <source>
        <dbReference type="EMBL" id="RSL34112.1"/>
    </source>
</evidence>
<dbReference type="EMBL" id="RBVX01000004">
    <property type="protein sequence ID" value="RSL34112.1"/>
    <property type="molecule type" value="Genomic_DNA"/>
</dbReference>
<dbReference type="PANTHER" id="PTHR30429">
    <property type="entry name" value="D-METHIONINE-BINDING LIPOPROTEIN METQ"/>
    <property type="match status" value="1"/>
</dbReference>
<feature type="signal peptide" evidence="8">
    <location>
        <begin position="1"/>
        <end position="21"/>
    </location>
</feature>
<evidence type="ECO:0000256" key="8">
    <source>
        <dbReference type="SAM" id="SignalP"/>
    </source>
</evidence>
<reference evidence="9 10" key="1">
    <citation type="submission" date="2018-10" db="EMBL/GenBank/DDBJ databases">
        <title>Draft genome sequence of Bacillus salarius IM0101, isolated from a hypersaline soil in Inner Mongolia, China.</title>
        <authorList>
            <person name="Yamprayoonswat W."/>
            <person name="Boonvisut S."/>
            <person name="Jumpathong W."/>
            <person name="Sittihan S."/>
            <person name="Ruangsuj P."/>
            <person name="Wanthongcharoen S."/>
            <person name="Thongpramul N."/>
            <person name="Pimmason S."/>
            <person name="Yu B."/>
            <person name="Yasawong M."/>
        </authorList>
    </citation>
    <scope>NUCLEOTIDE SEQUENCE [LARGE SCALE GENOMIC DNA]</scope>
    <source>
        <strain evidence="9 10">IM0101</strain>
    </source>
</reference>
<dbReference type="AlphaFoldDB" id="A0A3R9Q5L0"/>
<keyword evidence="2 8" id="KW-0732">Signal</keyword>
<organism evidence="9 10">
    <name type="scientific">Salibacterium salarium</name>
    <dbReference type="NCBI Taxonomy" id="284579"/>
    <lineage>
        <taxon>Bacteria</taxon>
        <taxon>Bacillati</taxon>
        <taxon>Bacillota</taxon>
        <taxon>Bacilli</taxon>
        <taxon>Bacillales</taxon>
        <taxon>Bacillaceae</taxon>
    </lineage>
</organism>
<dbReference type="PANTHER" id="PTHR30429:SF0">
    <property type="entry name" value="METHIONINE-BINDING LIPOPROTEIN METQ"/>
    <property type="match status" value="1"/>
</dbReference>
<keyword evidence="3" id="KW-0472">Membrane</keyword>
<dbReference type="SUPFAM" id="SSF53850">
    <property type="entry name" value="Periplasmic binding protein-like II"/>
    <property type="match status" value="1"/>
</dbReference>
<evidence type="ECO:0000256" key="2">
    <source>
        <dbReference type="ARBA" id="ARBA00022729"/>
    </source>
</evidence>
<evidence type="ECO:0000256" key="4">
    <source>
        <dbReference type="ARBA" id="ARBA00023139"/>
    </source>
</evidence>
<dbReference type="PROSITE" id="PS51257">
    <property type="entry name" value="PROKAR_LIPOPROTEIN"/>
    <property type="match status" value="1"/>
</dbReference>
<name>A0A3R9Q5L0_9BACI</name>
<protein>
    <recommendedName>
        <fullName evidence="6">Lipoprotein</fullName>
    </recommendedName>
</protein>
<keyword evidence="10" id="KW-1185">Reference proteome</keyword>